<dbReference type="AlphaFoldDB" id="A0A5D0N9Z7"/>
<organism evidence="2 3">
    <name type="scientific">Actinomadura chibensis</name>
    <dbReference type="NCBI Taxonomy" id="392828"/>
    <lineage>
        <taxon>Bacteria</taxon>
        <taxon>Bacillati</taxon>
        <taxon>Actinomycetota</taxon>
        <taxon>Actinomycetes</taxon>
        <taxon>Streptosporangiales</taxon>
        <taxon>Thermomonosporaceae</taxon>
        <taxon>Actinomadura</taxon>
    </lineage>
</organism>
<keyword evidence="3" id="KW-1185">Reference proteome</keyword>
<dbReference type="Pfam" id="PF00561">
    <property type="entry name" value="Abhydrolase_1"/>
    <property type="match status" value="1"/>
</dbReference>
<dbReference type="PANTHER" id="PTHR43194:SF2">
    <property type="entry name" value="PEROXISOMAL MEMBRANE PROTEIN LPX1"/>
    <property type="match status" value="1"/>
</dbReference>
<evidence type="ECO:0000313" key="2">
    <source>
        <dbReference type="EMBL" id="TYB41253.1"/>
    </source>
</evidence>
<dbReference type="SUPFAM" id="SSF53474">
    <property type="entry name" value="alpha/beta-Hydrolases"/>
    <property type="match status" value="1"/>
</dbReference>
<reference evidence="2 3" key="1">
    <citation type="submission" date="2019-08" db="EMBL/GenBank/DDBJ databases">
        <title>Actinomadura sp. nov. CYP1-5 isolated from mountain soil.</title>
        <authorList>
            <person name="Songsumanus A."/>
            <person name="Kuncharoen N."/>
            <person name="Kudo T."/>
            <person name="Yuki M."/>
            <person name="Igarashi Y."/>
            <person name="Tanasupawat S."/>
        </authorList>
    </citation>
    <scope>NUCLEOTIDE SEQUENCE [LARGE SCALE GENOMIC DNA]</scope>
    <source>
        <strain evidence="2 3">JCM 14158</strain>
    </source>
</reference>
<accession>A0A5D0N9Z7</accession>
<feature type="domain" description="AB hydrolase-1" evidence="1">
    <location>
        <begin position="17"/>
        <end position="236"/>
    </location>
</feature>
<protein>
    <submittedName>
        <fullName evidence="2">Alpha/beta fold hydrolase</fullName>
    </submittedName>
</protein>
<dbReference type="STRING" id="1220554.GCA_001552135_06193"/>
<dbReference type="GO" id="GO:0016787">
    <property type="term" value="F:hydrolase activity"/>
    <property type="evidence" value="ECO:0007669"/>
    <property type="project" value="UniProtKB-KW"/>
</dbReference>
<dbReference type="PRINTS" id="PR00111">
    <property type="entry name" value="ABHYDROLASE"/>
</dbReference>
<proteinExistence type="predicted"/>
<dbReference type="InterPro" id="IPR000073">
    <property type="entry name" value="AB_hydrolase_1"/>
</dbReference>
<dbReference type="EMBL" id="VSFG01000011">
    <property type="protein sequence ID" value="TYB41253.1"/>
    <property type="molecule type" value="Genomic_DNA"/>
</dbReference>
<dbReference type="InterPro" id="IPR029058">
    <property type="entry name" value="AB_hydrolase_fold"/>
</dbReference>
<dbReference type="Proteomes" id="UP000323380">
    <property type="component" value="Unassembled WGS sequence"/>
</dbReference>
<keyword evidence="2" id="KW-0378">Hydrolase</keyword>
<dbReference type="InterPro" id="IPR050228">
    <property type="entry name" value="Carboxylesterase_BioH"/>
</dbReference>
<comment type="caution">
    <text evidence="2">The sequence shown here is derived from an EMBL/GenBank/DDBJ whole genome shotgun (WGS) entry which is preliminary data.</text>
</comment>
<dbReference type="PANTHER" id="PTHR43194">
    <property type="entry name" value="HYDROLASE ALPHA/BETA FOLD FAMILY"/>
    <property type="match status" value="1"/>
</dbReference>
<evidence type="ECO:0000313" key="3">
    <source>
        <dbReference type="Proteomes" id="UP000323380"/>
    </source>
</evidence>
<sequence length="258" mass="28243">MQQAFGPLPGTTAWLTYHKVVDRFAARYRCVLMDYPNFGRSEPRVFDEPVHDLYARNTFAVMDALGLPSAPVMGVSTGGTVALTMALTAPERVDALVIGSCEASTGGDPYLLAPFPSEVHRLFEDCQSNPADPDRIRRLLTSIVFDPASVTDELVTAMHRLRVAEPEHSLAWARSRSVPHTNLAALTALADIPTLLLHGRHDRMVPLEQALRLLGHLPSADLVVLNECGHWPTVERPDTYVRAASSFLGGLPTRRTGT</sequence>
<gene>
    <name evidence="2" type="ORF">FXF69_36625</name>
</gene>
<dbReference type="InterPro" id="IPR000639">
    <property type="entry name" value="Epox_hydrolase-like"/>
</dbReference>
<name>A0A5D0N9Z7_9ACTN</name>
<dbReference type="PRINTS" id="PR00412">
    <property type="entry name" value="EPOXHYDRLASE"/>
</dbReference>
<evidence type="ECO:0000259" key="1">
    <source>
        <dbReference type="Pfam" id="PF00561"/>
    </source>
</evidence>
<dbReference type="Gene3D" id="3.40.50.1820">
    <property type="entry name" value="alpha/beta hydrolase"/>
    <property type="match status" value="1"/>
</dbReference>